<dbReference type="Proteomes" id="UP000682967">
    <property type="component" value="Plasmid pHsi204"/>
</dbReference>
<dbReference type="GeneID" id="64825653"/>
<gene>
    <name evidence="2" type="ORF">KDQ40_21815</name>
</gene>
<accession>A0A8T8KLL1</accession>
<dbReference type="EMBL" id="CP073371">
    <property type="protein sequence ID" value="QUJ74764.1"/>
    <property type="molecule type" value="Genomic_DNA"/>
</dbReference>
<dbReference type="RefSeq" id="WP_160164354.1">
    <property type="nucleotide sequence ID" value="NZ_AOLR01000080.1"/>
</dbReference>
<proteinExistence type="predicted"/>
<geneLocation type="plasmid" evidence="2 3">
    <name>pHsi204</name>
</geneLocation>
<keyword evidence="2" id="KW-0614">Plasmid</keyword>
<dbReference type="AlphaFoldDB" id="A0A8T8KLL1"/>
<sequence>MCDDCTYCKIRSSPEFVFPDGTGEPIDKWCTHPTSTTQPGHNGDPEDLF</sequence>
<evidence type="ECO:0000313" key="2">
    <source>
        <dbReference type="EMBL" id="QUJ74764.1"/>
    </source>
</evidence>
<name>A0A8T8KLL1_9EURY</name>
<evidence type="ECO:0000313" key="3">
    <source>
        <dbReference type="Proteomes" id="UP000682967"/>
    </source>
</evidence>
<dbReference type="KEGG" id="hsin:KDQ40_21815"/>
<reference evidence="2" key="1">
    <citation type="submission" date="2021-04" db="EMBL/GenBank/DDBJ databases">
        <title>Complete Genome sequence and Methylome Analysis of the Haloarchaeon Haloarcula sinaiiensis.</title>
        <authorList>
            <person name="Fomenkov A."/>
            <person name="DasSarma P."/>
            <person name="DasSarma S."/>
            <person name="Roberts R.J."/>
        </authorList>
    </citation>
    <scope>NUCLEOTIDE SEQUENCE</scope>
    <source>
        <strain evidence="2">ATCC 33800</strain>
        <plasmid evidence="2">pHsi204</plasmid>
    </source>
</reference>
<protein>
    <submittedName>
        <fullName evidence="2">Uncharacterized protein</fullName>
    </submittedName>
</protein>
<feature type="region of interest" description="Disordered" evidence="1">
    <location>
        <begin position="28"/>
        <end position="49"/>
    </location>
</feature>
<evidence type="ECO:0000256" key="1">
    <source>
        <dbReference type="SAM" id="MobiDB-lite"/>
    </source>
</evidence>
<organism evidence="2 3">
    <name type="scientific">Haloarcula marismortui ATCC 33800</name>
    <dbReference type="NCBI Taxonomy" id="662476"/>
    <lineage>
        <taxon>Archaea</taxon>
        <taxon>Methanobacteriati</taxon>
        <taxon>Methanobacteriota</taxon>
        <taxon>Stenosarchaea group</taxon>
        <taxon>Halobacteria</taxon>
        <taxon>Halobacteriales</taxon>
        <taxon>Haloarculaceae</taxon>
        <taxon>Haloarcula</taxon>
    </lineage>
</organism>
<dbReference type="OrthoDB" id="376776at2157"/>